<proteinExistence type="predicted"/>
<dbReference type="PRINTS" id="PR00344">
    <property type="entry name" value="BCTRLSENSOR"/>
</dbReference>
<dbReference type="InterPro" id="IPR036097">
    <property type="entry name" value="HisK_dim/P_sf"/>
</dbReference>
<feature type="domain" description="Histidine kinase" evidence="8">
    <location>
        <begin position="328"/>
        <end position="543"/>
    </location>
</feature>
<comment type="catalytic activity">
    <reaction evidence="1">
        <text>ATP + protein L-histidine = ADP + protein N-phospho-L-histidine.</text>
        <dbReference type="EC" id="2.7.13.3"/>
    </reaction>
</comment>
<keyword evidence="7" id="KW-0472">Membrane</keyword>
<dbReference type="SMART" id="SM00387">
    <property type="entry name" value="HATPase_c"/>
    <property type="match status" value="1"/>
</dbReference>
<keyword evidence="4 9" id="KW-0808">Transferase</keyword>
<organism evidence="9 10">
    <name type="scientific">Dyadobacter helix</name>
    <dbReference type="NCBI Taxonomy" id="2822344"/>
    <lineage>
        <taxon>Bacteria</taxon>
        <taxon>Pseudomonadati</taxon>
        <taxon>Bacteroidota</taxon>
        <taxon>Cytophagia</taxon>
        <taxon>Cytophagales</taxon>
        <taxon>Spirosomataceae</taxon>
        <taxon>Dyadobacter</taxon>
    </lineage>
</organism>
<evidence type="ECO:0000256" key="5">
    <source>
        <dbReference type="ARBA" id="ARBA00022777"/>
    </source>
</evidence>
<dbReference type="InterPro" id="IPR003661">
    <property type="entry name" value="HisK_dim/P_dom"/>
</dbReference>
<dbReference type="InterPro" id="IPR003594">
    <property type="entry name" value="HATPase_dom"/>
</dbReference>
<evidence type="ECO:0000256" key="4">
    <source>
        <dbReference type="ARBA" id="ARBA00022679"/>
    </source>
</evidence>
<evidence type="ECO:0000313" key="9">
    <source>
        <dbReference type="EMBL" id="CAG4988349.1"/>
    </source>
</evidence>
<dbReference type="PROSITE" id="PS50109">
    <property type="entry name" value="HIS_KIN"/>
    <property type="match status" value="1"/>
</dbReference>
<dbReference type="Proteomes" id="UP000680038">
    <property type="component" value="Unassembled WGS sequence"/>
</dbReference>
<feature type="transmembrane region" description="Helical" evidence="7">
    <location>
        <begin position="287"/>
        <end position="309"/>
    </location>
</feature>
<dbReference type="GO" id="GO:0000155">
    <property type="term" value="F:phosphorelay sensor kinase activity"/>
    <property type="evidence" value="ECO:0007669"/>
    <property type="project" value="InterPro"/>
</dbReference>
<dbReference type="AlphaFoldDB" id="A0A916N3V7"/>
<evidence type="ECO:0000256" key="2">
    <source>
        <dbReference type="ARBA" id="ARBA00012438"/>
    </source>
</evidence>
<evidence type="ECO:0000256" key="7">
    <source>
        <dbReference type="SAM" id="Phobius"/>
    </source>
</evidence>
<dbReference type="SUPFAM" id="SSF47384">
    <property type="entry name" value="Homodimeric domain of signal transducing histidine kinase"/>
    <property type="match status" value="1"/>
</dbReference>
<evidence type="ECO:0000259" key="8">
    <source>
        <dbReference type="PROSITE" id="PS50109"/>
    </source>
</evidence>
<keyword evidence="10" id="KW-1185">Reference proteome</keyword>
<dbReference type="Gene3D" id="1.10.287.130">
    <property type="match status" value="1"/>
</dbReference>
<keyword evidence="7" id="KW-1133">Transmembrane helix</keyword>
<dbReference type="RefSeq" id="WP_215236884.1">
    <property type="nucleotide sequence ID" value="NZ_CAJRAF010000001.1"/>
</dbReference>
<dbReference type="Gene3D" id="3.30.565.10">
    <property type="entry name" value="Histidine kinase-like ATPase, C-terminal domain"/>
    <property type="match status" value="1"/>
</dbReference>
<dbReference type="PANTHER" id="PTHR43711:SF1">
    <property type="entry name" value="HISTIDINE KINASE 1"/>
    <property type="match status" value="1"/>
</dbReference>
<name>A0A916N3V7_9BACT</name>
<reference evidence="9" key="1">
    <citation type="submission" date="2021-04" db="EMBL/GenBank/DDBJ databases">
        <authorList>
            <person name="Rodrigo-Torres L."/>
            <person name="Arahal R. D."/>
            <person name="Lucena T."/>
        </authorList>
    </citation>
    <scope>NUCLEOTIDE SEQUENCE</scope>
    <source>
        <strain evidence="9">CECT 9275</strain>
    </source>
</reference>
<dbReference type="Pfam" id="PF02518">
    <property type="entry name" value="HATPase_c"/>
    <property type="match status" value="1"/>
</dbReference>
<keyword evidence="5" id="KW-0418">Kinase</keyword>
<dbReference type="InterPro" id="IPR004358">
    <property type="entry name" value="Sig_transdc_His_kin-like_C"/>
</dbReference>
<keyword evidence="7" id="KW-0812">Transmembrane</keyword>
<protein>
    <recommendedName>
        <fullName evidence="2">histidine kinase</fullName>
        <ecNumber evidence="2">2.7.13.3</ecNumber>
    </recommendedName>
</protein>
<dbReference type="EMBL" id="CAJRAF010000001">
    <property type="protein sequence ID" value="CAG4988349.1"/>
    <property type="molecule type" value="Genomic_DNA"/>
</dbReference>
<keyword evidence="3" id="KW-0597">Phosphoprotein</keyword>
<evidence type="ECO:0000256" key="1">
    <source>
        <dbReference type="ARBA" id="ARBA00000085"/>
    </source>
</evidence>
<comment type="caution">
    <text evidence="9">The sequence shown here is derived from an EMBL/GenBank/DDBJ whole genome shotgun (WGS) entry which is preliminary data.</text>
</comment>
<keyword evidence="6" id="KW-0902">Two-component regulatory system</keyword>
<dbReference type="InterPro" id="IPR050736">
    <property type="entry name" value="Sensor_HK_Regulatory"/>
</dbReference>
<evidence type="ECO:0000313" key="10">
    <source>
        <dbReference type="Proteomes" id="UP000680038"/>
    </source>
</evidence>
<dbReference type="SMART" id="SM00388">
    <property type="entry name" value="HisKA"/>
    <property type="match status" value="1"/>
</dbReference>
<evidence type="ECO:0000256" key="3">
    <source>
        <dbReference type="ARBA" id="ARBA00022553"/>
    </source>
</evidence>
<dbReference type="SUPFAM" id="SSF55874">
    <property type="entry name" value="ATPase domain of HSP90 chaperone/DNA topoisomerase II/histidine kinase"/>
    <property type="match status" value="1"/>
</dbReference>
<sequence length="543" mass="60513">MTRSRMTAIVALMCTAIAAVVILQGSWLLSSYAVSKEKNEVEVKALLDLAVTEQKRQTADSVRGLIRQLIRSDKDFKYRILNWPSGVQICFAGRNQNTFAKYAASAEDTVALQKDPYDFLIKKMARLKLDELDPLYVTLIGMNRYADNTPEKDLQQKLSSSFRIHEQTAGLATILRKTFSQAGRPFQGNIRCYNDISSVYNKPKKINLTQENVSQESVSVFSGSDNSRSLAIKLDLLKAFTDSLNQLGDSTFVAKPLLYDVNNILTETVPTFLLSVHTPSTWIGKQMSAGIFGSFALMIFIMLALLYMYQTILKQKQLSNLKNDFISNISHELKTPIATALAAVQGLKFFDLGQNPEKASSYLTAASSEIQRLSLMADKILNISLYESPSFMLSTERFDFKAMLTGVVDTQQARLEKPVTITLDYTADAEIFGDKTQLQNVVINLIDNAIKYSGPEARIHIRCSHYAGGIEMSVSDEGNGIPAEYRDFVFDKFFRVPAAAPQIKGYGLGLSYVKMIIEKHRGSIVLADSGKHGSKFIIKLPQQ</sequence>
<evidence type="ECO:0000256" key="6">
    <source>
        <dbReference type="ARBA" id="ARBA00023012"/>
    </source>
</evidence>
<gene>
    <name evidence="9" type="primary">sasA_1</name>
    <name evidence="9" type="ORF">DYBT9275_00062</name>
</gene>
<dbReference type="Pfam" id="PF00512">
    <property type="entry name" value="HisKA"/>
    <property type="match status" value="1"/>
</dbReference>
<dbReference type="CDD" id="cd00075">
    <property type="entry name" value="HATPase"/>
    <property type="match status" value="1"/>
</dbReference>
<dbReference type="InterPro" id="IPR005467">
    <property type="entry name" value="His_kinase_dom"/>
</dbReference>
<dbReference type="FunFam" id="3.30.565.10:FF:000006">
    <property type="entry name" value="Sensor histidine kinase WalK"/>
    <property type="match status" value="1"/>
</dbReference>
<dbReference type="CDD" id="cd00082">
    <property type="entry name" value="HisKA"/>
    <property type="match status" value="1"/>
</dbReference>
<dbReference type="InterPro" id="IPR036890">
    <property type="entry name" value="HATPase_C_sf"/>
</dbReference>
<dbReference type="EC" id="2.7.13.3" evidence="2"/>
<accession>A0A916N3V7</accession>
<dbReference type="PANTHER" id="PTHR43711">
    <property type="entry name" value="TWO-COMPONENT HISTIDINE KINASE"/>
    <property type="match status" value="1"/>
</dbReference>